<evidence type="ECO:0000256" key="4">
    <source>
        <dbReference type="ARBA" id="ARBA00022692"/>
    </source>
</evidence>
<reference evidence="10 11" key="1">
    <citation type="journal article" date="2019" name="Int. J. Syst. Evol. Microbiol.">
        <title>The Global Catalogue of Microorganisms (GCM) 10K type strain sequencing project: providing services to taxonomists for standard genome sequencing and annotation.</title>
        <authorList>
            <consortium name="The Broad Institute Genomics Platform"/>
            <consortium name="The Broad Institute Genome Sequencing Center for Infectious Disease"/>
            <person name="Wu L."/>
            <person name="Ma J."/>
        </authorList>
    </citation>
    <scope>NUCLEOTIDE SEQUENCE [LARGE SCALE GENOMIC DNA]</scope>
    <source>
        <strain evidence="10 11">JCM 1405</strain>
    </source>
</reference>
<dbReference type="Gene3D" id="3.30.70.2170">
    <property type="match status" value="1"/>
</dbReference>
<keyword evidence="7 9" id="KW-0472">Membrane</keyword>
<dbReference type="PANTHER" id="PTHR11629">
    <property type="entry name" value="VACUOLAR PROTON ATPASES"/>
    <property type="match status" value="1"/>
</dbReference>
<dbReference type="InterPro" id="IPR002490">
    <property type="entry name" value="V-ATPase_116kDa_su"/>
</dbReference>
<keyword evidence="8" id="KW-0175">Coiled coil</keyword>
<evidence type="ECO:0000256" key="1">
    <source>
        <dbReference type="ARBA" id="ARBA00004141"/>
    </source>
</evidence>
<accession>A0ABN1IRA8</accession>
<comment type="similarity">
    <text evidence="2">Belongs to the V-ATPase 116 kDa subunit family.</text>
</comment>
<evidence type="ECO:0000256" key="9">
    <source>
        <dbReference type="SAM" id="Phobius"/>
    </source>
</evidence>
<protein>
    <submittedName>
        <fullName evidence="10">V-type ATPase 116kDa subunit family protein</fullName>
    </submittedName>
</protein>
<comment type="subcellular location">
    <subcellularLocation>
        <location evidence="1">Membrane</location>
        <topology evidence="1">Multi-pass membrane protein</topology>
    </subcellularLocation>
</comment>
<feature type="transmembrane region" description="Helical" evidence="9">
    <location>
        <begin position="605"/>
        <end position="628"/>
    </location>
</feature>
<keyword evidence="6" id="KW-0406">Ion transport</keyword>
<dbReference type="Proteomes" id="UP001500339">
    <property type="component" value="Unassembled WGS sequence"/>
</dbReference>
<name>A0ABN1IRA8_9CLOT</name>
<evidence type="ECO:0000256" key="8">
    <source>
        <dbReference type="SAM" id="Coils"/>
    </source>
</evidence>
<evidence type="ECO:0000256" key="6">
    <source>
        <dbReference type="ARBA" id="ARBA00023065"/>
    </source>
</evidence>
<feature type="transmembrane region" description="Helical" evidence="9">
    <location>
        <begin position="450"/>
        <end position="471"/>
    </location>
</feature>
<feature type="transmembrane region" description="Helical" evidence="9">
    <location>
        <begin position="574"/>
        <end position="593"/>
    </location>
</feature>
<keyword evidence="4 9" id="KW-0812">Transmembrane</keyword>
<keyword evidence="5 9" id="KW-1133">Transmembrane helix</keyword>
<feature type="transmembrane region" description="Helical" evidence="9">
    <location>
        <begin position="411"/>
        <end position="430"/>
    </location>
</feature>
<dbReference type="Pfam" id="PF01496">
    <property type="entry name" value="V_ATPase_I"/>
    <property type="match status" value="2"/>
</dbReference>
<dbReference type="EMBL" id="BAAACF010000001">
    <property type="protein sequence ID" value="GAA0719495.1"/>
    <property type="molecule type" value="Genomic_DNA"/>
</dbReference>
<feature type="transmembrane region" description="Helical" evidence="9">
    <location>
        <begin position="370"/>
        <end position="399"/>
    </location>
</feature>
<keyword evidence="3" id="KW-0813">Transport</keyword>
<comment type="caution">
    <text evidence="10">The sequence shown here is derived from an EMBL/GenBank/DDBJ whole genome shotgun (WGS) entry which is preliminary data.</text>
</comment>
<dbReference type="Gene3D" id="1.20.1460.20">
    <property type="match status" value="1"/>
</dbReference>
<dbReference type="PANTHER" id="PTHR11629:SF63">
    <property type="entry name" value="V-TYPE PROTON ATPASE SUBUNIT A"/>
    <property type="match status" value="1"/>
</dbReference>
<sequence>MAIEKMMMINMVASISLMEEVTKKVVLTEMFHPINALEEINHGNFKITTTEDNLDTLIDVNYVKPYSEKRDYSRINKEIKNLLEVVGNRKDEKINRENLIFNYGELEGKVVELSEKYKELHEKQISIENKKKELEEYKNSLKYVLEVDIPMEQFYELKNFEMELYKIRDEKLNILKANYENIPAMVKKIYKGNGYSIIMVLCTKVLKIDSDRILNSLNCELINMPPLEYKGTPREIIEVIEKELKDISNEIVTIEREIDNFYKENKLEIEAMLKSFELEKSSEKLKEYVAYSNDFFYLSGWVTERSLKKFEEEVKRIDEKIIFLQKKTEEIKLDICPPTKLKNNFLVKPFEMLVNMYGVPSYDETDPTSFLAITYMIMFGAMFGDVGQGAVLFLAGFLMKYKDKNSTAGSILKRLGITSTIFGFLYGSIFGFEHIIHPILINPMENIETVLISAIIFGCVLLLIGFTYGIINNVKSRNLEEGLFGHNGLAGMAFFIGLLIYAYSTITSNHIINGNILIVMLVALMALMVLRQPLAHLLMKKGFTFSESKTDYFIESGFGAVETLLSMFSNTLSFIRVGAFVLNHVGLFIAFSALANMMKNSLGSILIYILGNVIIIVLEGLIVLIQGLRLEYYELFSKYYNGSGLEFKPITINNGEYI</sequence>
<keyword evidence="11" id="KW-1185">Reference proteome</keyword>
<proteinExistence type="inferred from homology"/>
<feature type="transmembrane region" description="Helical" evidence="9">
    <location>
        <begin position="510"/>
        <end position="530"/>
    </location>
</feature>
<gene>
    <name evidence="10" type="ORF">GCM10008905_07620</name>
</gene>
<feature type="transmembrane region" description="Helical" evidence="9">
    <location>
        <begin position="483"/>
        <end position="504"/>
    </location>
</feature>
<evidence type="ECO:0000256" key="5">
    <source>
        <dbReference type="ARBA" id="ARBA00022989"/>
    </source>
</evidence>
<feature type="coiled-coil region" evidence="8">
    <location>
        <begin position="103"/>
        <end position="147"/>
    </location>
</feature>
<evidence type="ECO:0000256" key="2">
    <source>
        <dbReference type="ARBA" id="ARBA00009904"/>
    </source>
</evidence>
<evidence type="ECO:0000313" key="11">
    <source>
        <dbReference type="Proteomes" id="UP001500339"/>
    </source>
</evidence>
<dbReference type="Gene3D" id="3.30.70.2750">
    <property type="match status" value="1"/>
</dbReference>
<feature type="coiled-coil region" evidence="8">
    <location>
        <begin position="237"/>
        <end position="264"/>
    </location>
</feature>
<organism evidence="10 11">
    <name type="scientific">Clostridium malenominatum</name>
    <dbReference type="NCBI Taxonomy" id="1539"/>
    <lineage>
        <taxon>Bacteria</taxon>
        <taxon>Bacillati</taxon>
        <taxon>Bacillota</taxon>
        <taxon>Clostridia</taxon>
        <taxon>Eubacteriales</taxon>
        <taxon>Clostridiaceae</taxon>
        <taxon>Clostridium</taxon>
    </lineage>
</organism>
<evidence type="ECO:0000313" key="10">
    <source>
        <dbReference type="EMBL" id="GAA0719495.1"/>
    </source>
</evidence>
<evidence type="ECO:0000256" key="7">
    <source>
        <dbReference type="ARBA" id="ARBA00023136"/>
    </source>
</evidence>
<evidence type="ECO:0000256" key="3">
    <source>
        <dbReference type="ARBA" id="ARBA00022448"/>
    </source>
</evidence>
<dbReference type="RefSeq" id="WP_343766829.1">
    <property type="nucleotide sequence ID" value="NZ_BAAACF010000001.1"/>
</dbReference>